<dbReference type="EMBL" id="JAQGEF010000049">
    <property type="protein sequence ID" value="MDA3616833.1"/>
    <property type="molecule type" value="Genomic_DNA"/>
</dbReference>
<evidence type="ECO:0000313" key="11">
    <source>
        <dbReference type="Proteomes" id="UP001210231"/>
    </source>
</evidence>
<organism evidence="10 11">
    <name type="scientific">Polluticaenibacter yanchengensis</name>
    <dbReference type="NCBI Taxonomy" id="3014562"/>
    <lineage>
        <taxon>Bacteria</taxon>
        <taxon>Pseudomonadati</taxon>
        <taxon>Bacteroidota</taxon>
        <taxon>Chitinophagia</taxon>
        <taxon>Chitinophagales</taxon>
        <taxon>Chitinophagaceae</taxon>
        <taxon>Polluticaenibacter</taxon>
    </lineage>
</organism>
<dbReference type="PROSITE" id="PS50159">
    <property type="entry name" value="RIBOSOMAL_S13_2"/>
    <property type="match status" value="1"/>
</dbReference>
<evidence type="ECO:0000256" key="4">
    <source>
        <dbReference type="ARBA" id="ARBA00022980"/>
    </source>
</evidence>
<comment type="similarity">
    <text evidence="1 7 8">Belongs to the universal ribosomal protein uS13 family.</text>
</comment>
<sequence>MARIAGIDLPKNKRGEIGLTYIYGIGKSTAKRILENAGIDLSKKVNQWNDDELAAIRGFINDELKVEGVLRSEVQMNIKRLLDIACYRGLRHRKGLPVRGQRTRTNSRTRKGKRKTVAGKKKAPKK</sequence>
<dbReference type="PANTHER" id="PTHR10871:SF1">
    <property type="entry name" value="SMALL RIBOSOMAL SUBUNIT PROTEIN US13M"/>
    <property type="match status" value="1"/>
</dbReference>
<keyword evidence="5 7" id="KW-0687">Ribonucleoprotein</keyword>
<evidence type="ECO:0000256" key="3">
    <source>
        <dbReference type="ARBA" id="ARBA00022884"/>
    </source>
</evidence>
<reference evidence="10 11" key="1">
    <citation type="submission" date="2022-12" db="EMBL/GenBank/DDBJ databases">
        <title>Chitinophagaceae gen. sp. nov., a new member of the family Chitinophagaceae, isolated from soil in a chemical factory.</title>
        <authorList>
            <person name="Ke Z."/>
        </authorList>
    </citation>
    <scope>NUCLEOTIDE SEQUENCE [LARGE SCALE GENOMIC DNA]</scope>
    <source>
        <strain evidence="10 11">LY-5</strain>
    </source>
</reference>
<dbReference type="Proteomes" id="UP001210231">
    <property type="component" value="Unassembled WGS sequence"/>
</dbReference>
<protein>
    <recommendedName>
        <fullName evidence="6 7">Small ribosomal subunit protein uS13</fullName>
    </recommendedName>
</protein>
<dbReference type="GO" id="GO:0005840">
    <property type="term" value="C:ribosome"/>
    <property type="evidence" value="ECO:0007669"/>
    <property type="project" value="UniProtKB-KW"/>
</dbReference>
<comment type="caution">
    <text evidence="10">The sequence shown here is derived from an EMBL/GenBank/DDBJ whole genome shotgun (WGS) entry which is preliminary data.</text>
</comment>
<keyword evidence="2 7" id="KW-0699">rRNA-binding</keyword>
<evidence type="ECO:0000256" key="8">
    <source>
        <dbReference type="RuleBase" id="RU003830"/>
    </source>
</evidence>
<evidence type="ECO:0000256" key="7">
    <source>
        <dbReference type="HAMAP-Rule" id="MF_01315"/>
    </source>
</evidence>
<evidence type="ECO:0000256" key="5">
    <source>
        <dbReference type="ARBA" id="ARBA00023274"/>
    </source>
</evidence>
<evidence type="ECO:0000256" key="9">
    <source>
        <dbReference type="SAM" id="MobiDB-lite"/>
    </source>
</evidence>
<comment type="function">
    <text evidence="7">Located at the top of the head of the 30S subunit, it contacts several helices of the 16S rRNA. In the 70S ribosome it contacts the 23S rRNA (bridge B1a) and protein L5 of the 50S subunit (bridge B1b), connecting the 2 subunits; these bridges are implicated in subunit movement. Contacts the tRNAs in the A and P-sites.</text>
</comment>
<dbReference type="PANTHER" id="PTHR10871">
    <property type="entry name" value="30S RIBOSOMAL PROTEIN S13/40S RIBOSOMAL PROTEIN S18"/>
    <property type="match status" value="1"/>
</dbReference>
<dbReference type="RefSeq" id="WP_407033162.1">
    <property type="nucleotide sequence ID" value="NZ_JAQGEF010000049.1"/>
</dbReference>
<accession>A0ABT4UPQ9</accession>
<dbReference type="InterPro" id="IPR018269">
    <property type="entry name" value="Ribosomal_uS13_CS"/>
</dbReference>
<dbReference type="InterPro" id="IPR027437">
    <property type="entry name" value="Rbsml_uS13_C"/>
</dbReference>
<dbReference type="InterPro" id="IPR001892">
    <property type="entry name" value="Ribosomal_uS13"/>
</dbReference>
<dbReference type="SUPFAM" id="SSF46946">
    <property type="entry name" value="S13-like H2TH domain"/>
    <property type="match status" value="1"/>
</dbReference>
<keyword evidence="7" id="KW-0820">tRNA-binding</keyword>
<evidence type="ECO:0000313" key="10">
    <source>
        <dbReference type="EMBL" id="MDA3616833.1"/>
    </source>
</evidence>
<evidence type="ECO:0000256" key="1">
    <source>
        <dbReference type="ARBA" id="ARBA00008080"/>
    </source>
</evidence>
<feature type="region of interest" description="Disordered" evidence="9">
    <location>
        <begin position="95"/>
        <end position="126"/>
    </location>
</feature>
<dbReference type="PIRSF" id="PIRSF002134">
    <property type="entry name" value="Ribosomal_S13"/>
    <property type="match status" value="1"/>
</dbReference>
<keyword evidence="4 7" id="KW-0689">Ribosomal protein</keyword>
<dbReference type="Pfam" id="PF00416">
    <property type="entry name" value="Ribosomal_S13"/>
    <property type="match status" value="1"/>
</dbReference>
<dbReference type="HAMAP" id="MF_01315">
    <property type="entry name" value="Ribosomal_uS13"/>
    <property type="match status" value="1"/>
</dbReference>
<dbReference type="Gene3D" id="1.10.8.50">
    <property type="match status" value="1"/>
</dbReference>
<gene>
    <name evidence="7 10" type="primary">rpsM</name>
    <name evidence="10" type="ORF">O3P16_18660</name>
</gene>
<comment type="subunit">
    <text evidence="7">Part of the 30S ribosomal subunit. Forms a loose heterodimer with protein S19. Forms two bridges to the 50S subunit in the 70S ribosome.</text>
</comment>
<dbReference type="InterPro" id="IPR010979">
    <property type="entry name" value="Ribosomal_uS13-like_H2TH"/>
</dbReference>
<dbReference type="InterPro" id="IPR019980">
    <property type="entry name" value="Ribosomal_uS13_bac-type"/>
</dbReference>
<keyword evidence="11" id="KW-1185">Reference proteome</keyword>
<evidence type="ECO:0000256" key="6">
    <source>
        <dbReference type="ARBA" id="ARBA00035166"/>
    </source>
</evidence>
<dbReference type="Gene3D" id="4.10.910.10">
    <property type="entry name" value="30s ribosomal protein s13, domain 2"/>
    <property type="match status" value="1"/>
</dbReference>
<name>A0ABT4UPQ9_9BACT</name>
<keyword evidence="3 7" id="KW-0694">RNA-binding</keyword>
<proteinExistence type="inferred from homology"/>
<dbReference type="PROSITE" id="PS00646">
    <property type="entry name" value="RIBOSOMAL_S13_1"/>
    <property type="match status" value="1"/>
</dbReference>
<dbReference type="NCBIfam" id="TIGR03631">
    <property type="entry name" value="uS13_bact"/>
    <property type="match status" value="1"/>
</dbReference>
<evidence type="ECO:0000256" key="2">
    <source>
        <dbReference type="ARBA" id="ARBA00022730"/>
    </source>
</evidence>